<proteinExistence type="predicted"/>
<organism evidence="6 7">
    <name type="scientific">Symbiodinium pilosum</name>
    <name type="common">Dinoflagellate</name>
    <dbReference type="NCBI Taxonomy" id="2952"/>
    <lineage>
        <taxon>Eukaryota</taxon>
        <taxon>Sar</taxon>
        <taxon>Alveolata</taxon>
        <taxon>Dinophyceae</taxon>
        <taxon>Suessiales</taxon>
        <taxon>Symbiodiniaceae</taxon>
        <taxon>Symbiodinium</taxon>
    </lineage>
</organism>
<dbReference type="EMBL" id="CAJNIZ010039446">
    <property type="protein sequence ID" value="CAE7590353.1"/>
    <property type="molecule type" value="Genomic_DNA"/>
</dbReference>
<keyword evidence="1" id="KW-0479">Metal-binding</keyword>
<dbReference type="GO" id="GO:0008270">
    <property type="term" value="F:zinc ion binding"/>
    <property type="evidence" value="ECO:0007669"/>
    <property type="project" value="UniProtKB-KW"/>
</dbReference>
<name>A0A812UXV5_SYMPI</name>
<evidence type="ECO:0000313" key="7">
    <source>
        <dbReference type="Proteomes" id="UP000649617"/>
    </source>
</evidence>
<dbReference type="SUPFAM" id="SSF57850">
    <property type="entry name" value="RING/U-box"/>
    <property type="match status" value="1"/>
</dbReference>
<dbReference type="SMART" id="SM00184">
    <property type="entry name" value="RING"/>
    <property type="match status" value="1"/>
</dbReference>
<gene>
    <name evidence="6" type="primary">BBS1</name>
    <name evidence="6" type="ORF">SPIL2461_LOCUS15734</name>
</gene>
<evidence type="ECO:0000256" key="3">
    <source>
        <dbReference type="ARBA" id="ARBA00022833"/>
    </source>
</evidence>
<keyword evidence="7" id="KW-1185">Reference proteome</keyword>
<evidence type="ECO:0000313" key="6">
    <source>
        <dbReference type="EMBL" id="CAE7590353.1"/>
    </source>
</evidence>
<evidence type="ECO:0000256" key="4">
    <source>
        <dbReference type="PROSITE-ProRule" id="PRU00175"/>
    </source>
</evidence>
<feature type="domain" description="RING-type" evidence="5">
    <location>
        <begin position="345"/>
        <end position="398"/>
    </location>
</feature>
<dbReference type="AlphaFoldDB" id="A0A812UXV5"/>
<dbReference type="OrthoDB" id="418675at2759"/>
<evidence type="ECO:0000259" key="5">
    <source>
        <dbReference type="PROSITE" id="PS50089"/>
    </source>
</evidence>
<dbReference type="PROSITE" id="PS50089">
    <property type="entry name" value="ZF_RING_2"/>
    <property type="match status" value="1"/>
</dbReference>
<accession>A0A812UXV5</accession>
<keyword evidence="3" id="KW-0862">Zinc</keyword>
<dbReference type="InterPro" id="IPR013083">
    <property type="entry name" value="Znf_RING/FYVE/PHD"/>
</dbReference>
<reference evidence="6" key="1">
    <citation type="submission" date="2021-02" db="EMBL/GenBank/DDBJ databases">
        <authorList>
            <person name="Dougan E. K."/>
            <person name="Rhodes N."/>
            <person name="Thang M."/>
            <person name="Chan C."/>
        </authorList>
    </citation>
    <scope>NUCLEOTIDE SEQUENCE</scope>
</reference>
<evidence type="ECO:0000256" key="1">
    <source>
        <dbReference type="ARBA" id="ARBA00022723"/>
    </source>
</evidence>
<protein>
    <submittedName>
        <fullName evidence="6">BBS1 protein</fullName>
    </submittedName>
</protein>
<dbReference type="InterPro" id="IPR001841">
    <property type="entry name" value="Znf_RING"/>
</dbReference>
<comment type="caution">
    <text evidence="6">The sequence shown here is derived from an EMBL/GenBank/DDBJ whole genome shotgun (WGS) entry which is preliminary data.</text>
</comment>
<dbReference type="PROSITE" id="PS00518">
    <property type="entry name" value="ZF_RING_1"/>
    <property type="match status" value="1"/>
</dbReference>
<dbReference type="Gene3D" id="3.30.40.10">
    <property type="entry name" value="Zinc/RING finger domain, C3HC4 (zinc finger)"/>
    <property type="match status" value="1"/>
</dbReference>
<evidence type="ECO:0000256" key="2">
    <source>
        <dbReference type="ARBA" id="ARBA00022771"/>
    </source>
</evidence>
<dbReference type="Proteomes" id="UP000649617">
    <property type="component" value="Unassembled WGS sequence"/>
</dbReference>
<dbReference type="InterPro" id="IPR017907">
    <property type="entry name" value="Znf_RING_CS"/>
</dbReference>
<sequence>MQWDGPIAPFCHSHSEDSLFGSFRPPTNGHPNVQYCCGHQDIQHQGGGGAVRNHGETATRFKGRLLACAREFTRSRGFQASSDLLTRTPLASWTDPPWAACIWSKPQECDGKLEVDTASGFPQAEGRAQLSIAGGHDVQLTLRLVPPGEVHVFLDELANWQHYARHALVAASGIIAGKIASGACVSLTALPPARPQNDEGGPRVAAQLILDLGADPRALADDGLSPYTAAILKEDPCGMLSGLDSGLRLRILKGDKTAWAEVARSAQGRGPPDIAAGALSRGLAIPESMAEELLGYCFEADLPLLTLRGTRLLLDAFMDYLRASEAEEFLSDPCALPQTRGGAECPICLEPLCRSTPTAFVDAADIAVCLHLLCSSCARGYASSTNSQGEALRCPECRRHAVTMKQLPSLSEDPLHWFEFLAGASDTVSVNGKVAKSMLLRTISSMLPVEADAIEVGPEDVAL</sequence>
<keyword evidence="2 4" id="KW-0863">Zinc-finger</keyword>